<dbReference type="Pfam" id="PF01535">
    <property type="entry name" value="PPR"/>
    <property type="match status" value="1"/>
</dbReference>
<feature type="repeat" description="PPR" evidence="4">
    <location>
        <begin position="79"/>
        <end position="109"/>
    </location>
</feature>
<proteinExistence type="inferred from homology"/>
<evidence type="ECO:0000256" key="3">
    <source>
        <dbReference type="ARBA" id="ARBA00022946"/>
    </source>
</evidence>
<organism evidence="5">
    <name type="scientific">Ananas comosus var. bracteatus</name>
    <name type="common">red pineapple</name>
    <dbReference type="NCBI Taxonomy" id="296719"/>
    <lineage>
        <taxon>Eukaryota</taxon>
        <taxon>Viridiplantae</taxon>
        <taxon>Streptophyta</taxon>
        <taxon>Embryophyta</taxon>
        <taxon>Tracheophyta</taxon>
        <taxon>Spermatophyta</taxon>
        <taxon>Magnoliopsida</taxon>
        <taxon>Liliopsida</taxon>
        <taxon>Poales</taxon>
        <taxon>Bromeliaceae</taxon>
        <taxon>Bromelioideae</taxon>
        <taxon>Ananas</taxon>
    </lineage>
</organism>
<evidence type="ECO:0000256" key="2">
    <source>
        <dbReference type="ARBA" id="ARBA00022737"/>
    </source>
</evidence>
<comment type="similarity">
    <text evidence="1">Belongs to the PPR family. P subfamily.</text>
</comment>
<dbReference type="InterPro" id="IPR002885">
    <property type="entry name" value="PPR_rpt"/>
</dbReference>
<feature type="repeat" description="PPR" evidence="4">
    <location>
        <begin position="44"/>
        <end position="78"/>
    </location>
</feature>
<dbReference type="Pfam" id="PF13041">
    <property type="entry name" value="PPR_2"/>
    <property type="match status" value="1"/>
</dbReference>
<dbReference type="Gene3D" id="1.25.40.10">
    <property type="entry name" value="Tetratricopeptide repeat domain"/>
    <property type="match status" value="1"/>
</dbReference>
<sequence length="119" mass="13036">MKEYGLIPSKFVYDLVIGACVKGGNISEALDIKDEMIANGFAMNLVVATSLLQGYCSQGDLPSALNLFSNIVEDGITPNNYTYSVLIECCYKIGNTNKAHELYCEMRQNTSYLVSSPSM</sequence>
<name>A0A6V7QWU8_ANACO</name>
<keyword evidence="3" id="KW-0809">Transit peptide</keyword>
<evidence type="ECO:0000256" key="4">
    <source>
        <dbReference type="PROSITE-ProRule" id="PRU00708"/>
    </source>
</evidence>
<gene>
    <name evidence="5" type="ORF">CB5_LOCUS30417</name>
</gene>
<protein>
    <recommendedName>
        <fullName evidence="6">Pentatricopeptide repeat-containing protein</fullName>
    </recommendedName>
</protein>
<dbReference type="PANTHER" id="PTHR47447">
    <property type="entry name" value="OS03G0856100 PROTEIN"/>
    <property type="match status" value="1"/>
</dbReference>
<dbReference type="PANTHER" id="PTHR47447:SF28">
    <property type="entry name" value="PENTACOTRIPEPTIDE-REPEAT REGION OF PRORP DOMAIN-CONTAINING PROTEIN"/>
    <property type="match status" value="1"/>
</dbReference>
<feature type="repeat" description="PPR" evidence="4">
    <location>
        <begin position="9"/>
        <end position="43"/>
    </location>
</feature>
<dbReference type="InterPro" id="IPR011990">
    <property type="entry name" value="TPR-like_helical_dom_sf"/>
</dbReference>
<dbReference type="EMBL" id="CAJEUB010000040">
    <property type="protein sequence ID" value="CAD1847206.1"/>
    <property type="molecule type" value="Genomic_DNA"/>
</dbReference>
<dbReference type="AlphaFoldDB" id="A0A6V7QWU8"/>
<accession>A0A6V7QWU8</accession>
<evidence type="ECO:0000256" key="1">
    <source>
        <dbReference type="ARBA" id="ARBA00007626"/>
    </source>
</evidence>
<evidence type="ECO:0008006" key="6">
    <source>
        <dbReference type="Google" id="ProtNLM"/>
    </source>
</evidence>
<dbReference type="NCBIfam" id="TIGR00756">
    <property type="entry name" value="PPR"/>
    <property type="match status" value="3"/>
</dbReference>
<reference evidence="5" key="1">
    <citation type="submission" date="2020-07" db="EMBL/GenBank/DDBJ databases">
        <authorList>
            <person name="Lin J."/>
        </authorList>
    </citation>
    <scope>NUCLEOTIDE SEQUENCE</scope>
</reference>
<evidence type="ECO:0000313" key="5">
    <source>
        <dbReference type="EMBL" id="CAD1847206.1"/>
    </source>
</evidence>
<keyword evidence="2" id="KW-0677">Repeat</keyword>
<dbReference type="PROSITE" id="PS51375">
    <property type="entry name" value="PPR"/>
    <property type="match status" value="3"/>
</dbReference>